<evidence type="ECO:0000259" key="4">
    <source>
        <dbReference type="PROSITE" id="PS50893"/>
    </source>
</evidence>
<dbReference type="SMART" id="SM00382">
    <property type="entry name" value="AAA"/>
    <property type="match status" value="1"/>
</dbReference>
<dbReference type="GO" id="GO:0005524">
    <property type="term" value="F:ATP binding"/>
    <property type="evidence" value="ECO:0007669"/>
    <property type="project" value="UniProtKB-KW"/>
</dbReference>
<keyword evidence="2" id="KW-0547">Nucleotide-binding</keyword>
<dbReference type="InterPro" id="IPR003593">
    <property type="entry name" value="AAA+_ATPase"/>
</dbReference>
<reference evidence="5 6" key="1">
    <citation type="submission" date="2023-07" db="EMBL/GenBank/DDBJ databases">
        <title>Genomic Encyclopedia of Type Strains, Phase IV (KMG-IV): sequencing the most valuable type-strain genomes for metagenomic binning, comparative biology and taxonomic classification.</title>
        <authorList>
            <person name="Goeker M."/>
        </authorList>
    </citation>
    <scope>NUCLEOTIDE SEQUENCE [LARGE SCALE GENOMIC DNA]</scope>
    <source>
        <strain evidence="5 6">DSM 16784</strain>
    </source>
</reference>
<keyword evidence="1" id="KW-0813">Transport</keyword>
<dbReference type="Proteomes" id="UP001230220">
    <property type="component" value="Unassembled WGS sequence"/>
</dbReference>
<dbReference type="Gene3D" id="3.40.50.300">
    <property type="entry name" value="P-loop containing nucleotide triphosphate hydrolases"/>
    <property type="match status" value="1"/>
</dbReference>
<dbReference type="InterPro" id="IPR017871">
    <property type="entry name" value="ABC_transporter-like_CS"/>
</dbReference>
<dbReference type="RefSeq" id="WP_307404889.1">
    <property type="nucleotide sequence ID" value="NZ_JAUSUR010000001.1"/>
</dbReference>
<evidence type="ECO:0000256" key="1">
    <source>
        <dbReference type="ARBA" id="ARBA00022448"/>
    </source>
</evidence>
<name>A0ABU0DYG4_9FIRM</name>
<evidence type="ECO:0000313" key="5">
    <source>
        <dbReference type="EMBL" id="MDQ0359621.1"/>
    </source>
</evidence>
<dbReference type="PANTHER" id="PTHR42939">
    <property type="entry name" value="ABC TRANSPORTER ATP-BINDING PROTEIN ALBC-RELATED"/>
    <property type="match status" value="1"/>
</dbReference>
<evidence type="ECO:0000256" key="3">
    <source>
        <dbReference type="ARBA" id="ARBA00022840"/>
    </source>
</evidence>
<gene>
    <name evidence="5" type="ORF">J2S15_000352</name>
</gene>
<accession>A0ABU0DYG4</accession>
<feature type="domain" description="ABC transporter" evidence="4">
    <location>
        <begin position="1"/>
        <end position="229"/>
    </location>
</feature>
<protein>
    <submittedName>
        <fullName evidence="5">ABC-2 type transport system ATP-binding protein</fullName>
    </submittedName>
</protein>
<dbReference type="PROSITE" id="PS00211">
    <property type="entry name" value="ABC_TRANSPORTER_1"/>
    <property type="match status" value="1"/>
</dbReference>
<organism evidence="5 6">
    <name type="scientific">Breznakia pachnodae</name>
    <dbReference type="NCBI Taxonomy" id="265178"/>
    <lineage>
        <taxon>Bacteria</taxon>
        <taxon>Bacillati</taxon>
        <taxon>Bacillota</taxon>
        <taxon>Erysipelotrichia</taxon>
        <taxon>Erysipelotrichales</taxon>
        <taxon>Erysipelotrichaceae</taxon>
        <taxon>Breznakia</taxon>
    </lineage>
</organism>
<evidence type="ECO:0000256" key="2">
    <source>
        <dbReference type="ARBA" id="ARBA00022741"/>
    </source>
</evidence>
<evidence type="ECO:0000313" key="6">
    <source>
        <dbReference type="Proteomes" id="UP001230220"/>
    </source>
</evidence>
<dbReference type="PANTHER" id="PTHR42939:SF3">
    <property type="entry name" value="ABC TRANSPORTER ATP-BINDING COMPONENT"/>
    <property type="match status" value="1"/>
</dbReference>
<dbReference type="InterPro" id="IPR051782">
    <property type="entry name" value="ABC_Transporter_VariousFunc"/>
</dbReference>
<dbReference type="EMBL" id="JAUSUR010000001">
    <property type="protein sequence ID" value="MDQ0359621.1"/>
    <property type="molecule type" value="Genomic_DNA"/>
</dbReference>
<dbReference type="Pfam" id="PF00005">
    <property type="entry name" value="ABC_tran"/>
    <property type="match status" value="1"/>
</dbReference>
<dbReference type="SUPFAM" id="SSF52540">
    <property type="entry name" value="P-loop containing nucleoside triphosphate hydrolases"/>
    <property type="match status" value="1"/>
</dbReference>
<dbReference type="PROSITE" id="PS50893">
    <property type="entry name" value="ABC_TRANSPORTER_2"/>
    <property type="match status" value="1"/>
</dbReference>
<proteinExistence type="predicted"/>
<keyword evidence="3 5" id="KW-0067">ATP-binding</keyword>
<comment type="caution">
    <text evidence="5">The sequence shown here is derived from an EMBL/GenBank/DDBJ whole genome shotgun (WGS) entry which is preliminary data.</text>
</comment>
<sequence length="284" mass="32663">MNSISVKQLSKKYEDFQLSDISFDVPMGTIMGLIGENGAGKTTIIKSMLNLVNVESGDVKIFDKDYKKDEKLIKEDIGVVLGEAFFSPMIDANHVDKIMMKINRNWSSKLFYSYLQQFELPKDKKIKDLSKGMKMKLQIATALARDPKLLILDEPTSGLDPIVRNEILDIFLDFIQDEQHTVLLSTHITTDLEKIADYITFVNKGKLIFSKDKDDIMESFGILKCDEEAFDALDPEDIIRYKKQKYSYEVLVEDRDRIQKKYSGVIIDKPTIDEIMMLYIKGKE</sequence>
<dbReference type="CDD" id="cd03230">
    <property type="entry name" value="ABC_DR_subfamily_A"/>
    <property type="match status" value="1"/>
</dbReference>
<dbReference type="InterPro" id="IPR003439">
    <property type="entry name" value="ABC_transporter-like_ATP-bd"/>
</dbReference>
<keyword evidence="6" id="KW-1185">Reference proteome</keyword>
<dbReference type="InterPro" id="IPR027417">
    <property type="entry name" value="P-loop_NTPase"/>
</dbReference>